<accession>A0A922NX81</accession>
<dbReference type="Gene3D" id="1.10.287.950">
    <property type="entry name" value="Methyl-accepting chemotaxis protein"/>
    <property type="match status" value="1"/>
</dbReference>
<sequence length="503" mass="54041">MNQKSKIADLQDRLEFVGLDADQRRSLSAIQPIIASSIGAALDVFYAKASRHPLTSKFFSNQAHIQHAKSRQAAHWEMIASGKYQEDYVDGVTTVGQVHARIGLEPRWYIGGYALILDGIMRAIIRDELKGFLHGRKAEKVANDVTAVVKAALVDMDYAISVYLESLAGERARVEALRQTEQAEQQTALVALETALARLSEGDLTSELREALAPSFAGLKRNFNSSVASLEEAMQEIHNSVDQVRAEVGGIASAADNMAKRTEHQASALEESAAALEQITSISSQSALRAREVQTVVQESAKETEKSGQVVKQAIVAMGEIESSSQKMTQIIGVIDEIAFQTNLLALNAGVEAARAGEQGKGFAVVAQEVRELAQRSAAAAKEIKELIDKSSADVRRGVELVNLTGESLTAIGQRVGSISENINSITKSAQEQAAGIDEINSAVRSMDQMTQQNAALMEETNASAQNLSQISGSLASLIGRFRTGTTTQQASHAAPAWRRTAA</sequence>
<keyword evidence="4" id="KW-0807">Transducer</keyword>
<dbReference type="OrthoDB" id="266313at2"/>
<dbReference type="SUPFAM" id="SSF46458">
    <property type="entry name" value="Globin-like"/>
    <property type="match status" value="1"/>
</dbReference>
<gene>
    <name evidence="8" type="ORF">GV68_10795</name>
</gene>
<evidence type="ECO:0000256" key="3">
    <source>
        <dbReference type="ARBA" id="ARBA00029447"/>
    </source>
</evidence>
<evidence type="ECO:0000259" key="7">
    <source>
        <dbReference type="PROSITE" id="PS50885"/>
    </source>
</evidence>
<dbReference type="GO" id="GO:0019825">
    <property type="term" value="F:oxygen binding"/>
    <property type="evidence" value="ECO:0007669"/>
    <property type="project" value="InterPro"/>
</dbReference>
<dbReference type="InterPro" id="IPR004090">
    <property type="entry name" value="Chemotax_Me-accpt_rcpt"/>
</dbReference>
<dbReference type="SMART" id="SM00283">
    <property type="entry name" value="MA"/>
    <property type="match status" value="1"/>
</dbReference>
<dbReference type="EMBL" id="JOKJ01000020">
    <property type="protein sequence ID" value="KEQ05335.1"/>
    <property type="molecule type" value="Genomic_DNA"/>
</dbReference>
<dbReference type="FunFam" id="1.10.287.950:FF:000001">
    <property type="entry name" value="Methyl-accepting chemotaxis sensory transducer"/>
    <property type="match status" value="1"/>
</dbReference>
<dbReference type="GO" id="GO:0016020">
    <property type="term" value="C:membrane"/>
    <property type="evidence" value="ECO:0007669"/>
    <property type="project" value="UniProtKB-SubCell"/>
</dbReference>
<dbReference type="InterPro" id="IPR044398">
    <property type="entry name" value="Globin-sensor_dom"/>
</dbReference>
<dbReference type="InterPro" id="IPR012292">
    <property type="entry name" value="Globin/Proto"/>
</dbReference>
<dbReference type="GO" id="GO:0007165">
    <property type="term" value="P:signal transduction"/>
    <property type="evidence" value="ECO:0007669"/>
    <property type="project" value="UniProtKB-KW"/>
</dbReference>
<comment type="subcellular location">
    <subcellularLocation>
        <location evidence="1">Membrane</location>
    </subcellularLocation>
</comment>
<dbReference type="CDD" id="cd01068">
    <property type="entry name" value="globin_sensor"/>
    <property type="match status" value="1"/>
</dbReference>
<dbReference type="PANTHER" id="PTHR43531:SF11">
    <property type="entry name" value="METHYL-ACCEPTING CHEMOTAXIS PROTEIN 3"/>
    <property type="match status" value="1"/>
</dbReference>
<dbReference type="PROSITE" id="PS50885">
    <property type="entry name" value="HAMP"/>
    <property type="match status" value="1"/>
</dbReference>
<dbReference type="CDD" id="cd11386">
    <property type="entry name" value="MCP_signal"/>
    <property type="match status" value="1"/>
</dbReference>
<keyword evidence="2" id="KW-0145">Chemotaxis</keyword>
<dbReference type="GO" id="GO:0020037">
    <property type="term" value="F:heme binding"/>
    <property type="evidence" value="ECO:0007669"/>
    <property type="project" value="InterPro"/>
</dbReference>
<proteinExistence type="inferred from homology"/>
<dbReference type="PRINTS" id="PR00260">
    <property type="entry name" value="CHEMTRNSDUCR"/>
</dbReference>
<dbReference type="InterPro" id="IPR051310">
    <property type="entry name" value="MCP_chemotaxis"/>
</dbReference>
<feature type="coiled-coil region" evidence="5">
    <location>
        <begin position="227"/>
        <end position="279"/>
    </location>
</feature>
<dbReference type="AlphaFoldDB" id="A0A922NX81"/>
<dbReference type="PANTHER" id="PTHR43531">
    <property type="entry name" value="PROTEIN ICFG"/>
    <property type="match status" value="1"/>
</dbReference>
<comment type="caution">
    <text evidence="8">The sequence shown here is derived from an EMBL/GenBank/DDBJ whole genome shotgun (WGS) entry which is preliminary data.</text>
</comment>
<protein>
    <submittedName>
        <fullName evidence="8">Chemotaxis protein</fullName>
    </submittedName>
</protein>
<organism evidence="8 9">
    <name type="scientific">Pseudorhizobium pelagicum</name>
    <dbReference type="NCBI Taxonomy" id="1509405"/>
    <lineage>
        <taxon>Bacteria</taxon>
        <taxon>Pseudomonadati</taxon>
        <taxon>Pseudomonadota</taxon>
        <taxon>Alphaproteobacteria</taxon>
        <taxon>Hyphomicrobiales</taxon>
        <taxon>Rhizobiaceae</taxon>
        <taxon>Rhizobium/Agrobacterium group</taxon>
        <taxon>Pseudorhizobium</taxon>
    </lineage>
</organism>
<dbReference type="Pfam" id="PF11563">
    <property type="entry name" value="Protoglobin"/>
    <property type="match status" value="1"/>
</dbReference>
<reference evidence="8 9" key="1">
    <citation type="submission" date="2014-06" db="EMBL/GenBank/DDBJ databases">
        <title>Rhizobium pelagicum/R2-400B4.</title>
        <authorList>
            <person name="Kimes N.E."/>
            <person name="Lopez-Perez M."/>
        </authorList>
    </citation>
    <scope>NUCLEOTIDE SEQUENCE [LARGE SCALE GENOMIC DNA]</scope>
    <source>
        <strain evidence="8 9">R2-400B4</strain>
    </source>
</reference>
<dbReference type="GO" id="GO:0004888">
    <property type="term" value="F:transmembrane signaling receptor activity"/>
    <property type="evidence" value="ECO:0007669"/>
    <property type="project" value="InterPro"/>
</dbReference>
<comment type="similarity">
    <text evidence="3">Belongs to the methyl-accepting chemotaxis (MCP) protein family.</text>
</comment>
<evidence type="ECO:0000256" key="5">
    <source>
        <dbReference type="SAM" id="Coils"/>
    </source>
</evidence>
<dbReference type="InterPro" id="IPR004089">
    <property type="entry name" value="MCPsignal_dom"/>
</dbReference>
<feature type="domain" description="HAMP" evidence="7">
    <location>
        <begin position="183"/>
        <end position="235"/>
    </location>
</feature>
<evidence type="ECO:0000313" key="8">
    <source>
        <dbReference type="EMBL" id="KEQ05335.1"/>
    </source>
</evidence>
<name>A0A922NX81_9HYPH</name>
<evidence type="ECO:0000313" key="9">
    <source>
        <dbReference type="Proteomes" id="UP000052167"/>
    </source>
</evidence>
<keyword evidence="9" id="KW-1185">Reference proteome</keyword>
<evidence type="ECO:0000256" key="1">
    <source>
        <dbReference type="ARBA" id="ARBA00004370"/>
    </source>
</evidence>
<dbReference type="InterPro" id="IPR003660">
    <property type="entry name" value="HAMP_dom"/>
</dbReference>
<dbReference type="Pfam" id="PF00015">
    <property type="entry name" value="MCPsignal"/>
    <property type="match status" value="1"/>
</dbReference>
<dbReference type="SUPFAM" id="SSF58104">
    <property type="entry name" value="Methyl-accepting chemotaxis protein (MCP) signaling domain"/>
    <property type="match status" value="1"/>
</dbReference>
<dbReference type="Gene3D" id="1.10.490.10">
    <property type="entry name" value="Globins"/>
    <property type="match status" value="1"/>
</dbReference>
<keyword evidence="5" id="KW-0175">Coiled coil</keyword>
<dbReference type="RefSeq" id="WP_037162590.1">
    <property type="nucleotide sequence ID" value="NZ_CAJXID010000020.1"/>
</dbReference>
<dbReference type="Proteomes" id="UP000052167">
    <property type="component" value="Unassembled WGS sequence"/>
</dbReference>
<dbReference type="PROSITE" id="PS50111">
    <property type="entry name" value="CHEMOTAXIS_TRANSDUC_2"/>
    <property type="match status" value="1"/>
</dbReference>
<evidence type="ECO:0000256" key="2">
    <source>
        <dbReference type="ARBA" id="ARBA00022500"/>
    </source>
</evidence>
<dbReference type="InterPro" id="IPR009050">
    <property type="entry name" value="Globin-like_sf"/>
</dbReference>
<evidence type="ECO:0000259" key="6">
    <source>
        <dbReference type="PROSITE" id="PS50111"/>
    </source>
</evidence>
<feature type="domain" description="Methyl-accepting transducer" evidence="6">
    <location>
        <begin position="240"/>
        <end position="469"/>
    </location>
</feature>
<dbReference type="InterPro" id="IPR039379">
    <property type="entry name" value="Protoglobin_sensor_dom"/>
</dbReference>
<dbReference type="GO" id="GO:0006935">
    <property type="term" value="P:chemotaxis"/>
    <property type="evidence" value="ECO:0007669"/>
    <property type="project" value="UniProtKB-KW"/>
</dbReference>
<evidence type="ECO:0000256" key="4">
    <source>
        <dbReference type="PROSITE-ProRule" id="PRU00284"/>
    </source>
</evidence>